<evidence type="ECO:0000256" key="1">
    <source>
        <dbReference type="SAM" id="MobiDB-lite"/>
    </source>
</evidence>
<keyword evidence="4" id="KW-1185">Reference proteome</keyword>
<keyword evidence="2" id="KW-1133">Transmembrane helix</keyword>
<organism evidence="3 4">
    <name type="scientific">Daphnia galeata</name>
    <dbReference type="NCBI Taxonomy" id="27404"/>
    <lineage>
        <taxon>Eukaryota</taxon>
        <taxon>Metazoa</taxon>
        <taxon>Ecdysozoa</taxon>
        <taxon>Arthropoda</taxon>
        <taxon>Crustacea</taxon>
        <taxon>Branchiopoda</taxon>
        <taxon>Diplostraca</taxon>
        <taxon>Cladocera</taxon>
        <taxon>Anomopoda</taxon>
        <taxon>Daphniidae</taxon>
        <taxon>Daphnia</taxon>
    </lineage>
</organism>
<gene>
    <name evidence="3" type="ORF">DGAL_LOCUS13715</name>
</gene>
<keyword evidence="2" id="KW-0812">Transmembrane</keyword>
<proteinExistence type="predicted"/>
<keyword evidence="2" id="KW-0472">Membrane</keyword>
<sequence length="269" mass="28206">MEHSDLTPLAHSLVELTGAGSSSSSFADRPSKVKLDGDFAVHLGVNGSGGDDPFFTSTASRLDLEPTTAGPHELSPVELAGVIVAAALITAALIGFGVWMHFRRKKSKSQELNTATGRMNGGPNHHHHPVAPQVSVISMETDVRPAGELAITTKSSSSTTMANNSFRTTVRQNSYGSTGYIGSLGPYRNDGSGQSEEDEMGSFTDYGSIVGSFPPSPAGSFRSAIDAPGFSRSRAGTGTSFATVMSFGSYRSRASNTASFHTCVEEEFS</sequence>
<feature type="transmembrane region" description="Helical" evidence="2">
    <location>
        <begin position="79"/>
        <end position="102"/>
    </location>
</feature>
<dbReference type="Proteomes" id="UP000789390">
    <property type="component" value="Unassembled WGS sequence"/>
</dbReference>
<dbReference type="EMBL" id="CAKKLH010000301">
    <property type="protein sequence ID" value="CAH0110191.1"/>
    <property type="molecule type" value="Genomic_DNA"/>
</dbReference>
<reference evidence="3" key="1">
    <citation type="submission" date="2021-11" db="EMBL/GenBank/DDBJ databases">
        <authorList>
            <person name="Schell T."/>
        </authorList>
    </citation>
    <scope>NUCLEOTIDE SEQUENCE</scope>
    <source>
        <strain evidence="3">M5</strain>
    </source>
</reference>
<evidence type="ECO:0000313" key="3">
    <source>
        <dbReference type="EMBL" id="CAH0110191.1"/>
    </source>
</evidence>
<name>A0A8J2RXQ5_9CRUS</name>
<accession>A0A8J2RXQ5</accession>
<protein>
    <submittedName>
        <fullName evidence="3">Uncharacterized protein</fullName>
    </submittedName>
</protein>
<feature type="region of interest" description="Disordered" evidence="1">
    <location>
        <begin position="109"/>
        <end position="128"/>
    </location>
</feature>
<dbReference type="OrthoDB" id="6360708at2759"/>
<comment type="caution">
    <text evidence="3">The sequence shown here is derived from an EMBL/GenBank/DDBJ whole genome shotgun (WGS) entry which is preliminary data.</text>
</comment>
<evidence type="ECO:0000313" key="4">
    <source>
        <dbReference type="Proteomes" id="UP000789390"/>
    </source>
</evidence>
<dbReference type="AlphaFoldDB" id="A0A8J2RXQ5"/>
<evidence type="ECO:0000256" key="2">
    <source>
        <dbReference type="SAM" id="Phobius"/>
    </source>
</evidence>